<organism evidence="10 11">
    <name type="scientific">Paenibacillus apis</name>
    <dbReference type="NCBI Taxonomy" id="1792174"/>
    <lineage>
        <taxon>Bacteria</taxon>
        <taxon>Bacillati</taxon>
        <taxon>Bacillota</taxon>
        <taxon>Bacilli</taxon>
        <taxon>Bacillales</taxon>
        <taxon>Paenibacillaceae</taxon>
        <taxon>Paenibacillus</taxon>
    </lineage>
</organism>
<dbReference type="GO" id="GO:0015421">
    <property type="term" value="F:ABC-type oligopeptide transporter activity"/>
    <property type="evidence" value="ECO:0007669"/>
    <property type="project" value="TreeGrafter"/>
</dbReference>
<dbReference type="PROSITE" id="PS50929">
    <property type="entry name" value="ABC_TM1F"/>
    <property type="match status" value="1"/>
</dbReference>
<dbReference type="PANTHER" id="PTHR43394">
    <property type="entry name" value="ATP-DEPENDENT PERMEASE MDL1, MITOCHONDRIAL"/>
    <property type="match status" value="1"/>
</dbReference>
<dbReference type="Pfam" id="PF00005">
    <property type="entry name" value="ABC_tran"/>
    <property type="match status" value="1"/>
</dbReference>
<dbReference type="Gene3D" id="3.40.50.300">
    <property type="entry name" value="P-loop containing nucleotide triphosphate hydrolases"/>
    <property type="match status" value="1"/>
</dbReference>
<gene>
    <name evidence="10" type="ORF">J41TS4_14000</name>
</gene>
<dbReference type="EMBL" id="BORS01000004">
    <property type="protein sequence ID" value="GIO41642.1"/>
    <property type="molecule type" value="Genomic_DNA"/>
</dbReference>
<dbReference type="PROSITE" id="PS00211">
    <property type="entry name" value="ABC_TRANSPORTER_1"/>
    <property type="match status" value="1"/>
</dbReference>
<dbReference type="InterPro" id="IPR017871">
    <property type="entry name" value="ABC_transporter-like_CS"/>
</dbReference>
<dbReference type="Gene3D" id="1.20.1560.10">
    <property type="entry name" value="ABC transporter type 1, transmembrane domain"/>
    <property type="match status" value="1"/>
</dbReference>
<dbReference type="InterPro" id="IPR003439">
    <property type="entry name" value="ABC_transporter-like_ATP-bd"/>
</dbReference>
<dbReference type="RefSeq" id="WP_301625971.1">
    <property type="nucleotide sequence ID" value="NZ_BORS01000004.1"/>
</dbReference>
<name>A0A919XZ26_9BACL</name>
<dbReference type="GO" id="GO:0016887">
    <property type="term" value="F:ATP hydrolysis activity"/>
    <property type="evidence" value="ECO:0007669"/>
    <property type="project" value="InterPro"/>
</dbReference>
<feature type="domain" description="ABC transmembrane type-1" evidence="9">
    <location>
        <begin position="33"/>
        <end position="320"/>
    </location>
</feature>
<dbReference type="AlphaFoldDB" id="A0A919XZ26"/>
<evidence type="ECO:0000256" key="4">
    <source>
        <dbReference type="ARBA" id="ARBA00022840"/>
    </source>
</evidence>
<proteinExistence type="predicted"/>
<dbReference type="PANTHER" id="PTHR43394:SF1">
    <property type="entry name" value="ATP-BINDING CASSETTE SUB-FAMILY B MEMBER 10, MITOCHONDRIAL"/>
    <property type="match status" value="1"/>
</dbReference>
<feature type="transmembrane region" description="Helical" evidence="7">
    <location>
        <begin position="263"/>
        <end position="282"/>
    </location>
</feature>
<dbReference type="SUPFAM" id="SSF90123">
    <property type="entry name" value="ABC transporter transmembrane region"/>
    <property type="match status" value="1"/>
</dbReference>
<dbReference type="PROSITE" id="PS50893">
    <property type="entry name" value="ABC_TRANSPORTER_2"/>
    <property type="match status" value="1"/>
</dbReference>
<dbReference type="InterPro" id="IPR003593">
    <property type="entry name" value="AAA+_ATPase"/>
</dbReference>
<protein>
    <submittedName>
        <fullName evidence="10">HlyB/MsbA family ABC transporter</fullName>
    </submittedName>
</protein>
<keyword evidence="11" id="KW-1185">Reference proteome</keyword>
<evidence type="ECO:0000256" key="6">
    <source>
        <dbReference type="ARBA" id="ARBA00023136"/>
    </source>
</evidence>
<evidence type="ECO:0000259" key="8">
    <source>
        <dbReference type="PROSITE" id="PS50893"/>
    </source>
</evidence>
<keyword evidence="3" id="KW-0547">Nucleotide-binding</keyword>
<dbReference type="InterPro" id="IPR011527">
    <property type="entry name" value="ABC1_TM_dom"/>
</dbReference>
<dbReference type="SMART" id="SM00382">
    <property type="entry name" value="AAA"/>
    <property type="match status" value="1"/>
</dbReference>
<dbReference type="InterPro" id="IPR036640">
    <property type="entry name" value="ABC1_TM_sf"/>
</dbReference>
<evidence type="ECO:0000313" key="10">
    <source>
        <dbReference type="EMBL" id="GIO41642.1"/>
    </source>
</evidence>
<feature type="domain" description="ABC transporter" evidence="8">
    <location>
        <begin position="354"/>
        <end position="594"/>
    </location>
</feature>
<dbReference type="GO" id="GO:0005886">
    <property type="term" value="C:plasma membrane"/>
    <property type="evidence" value="ECO:0007669"/>
    <property type="project" value="UniProtKB-SubCell"/>
</dbReference>
<evidence type="ECO:0000256" key="3">
    <source>
        <dbReference type="ARBA" id="ARBA00022741"/>
    </source>
</evidence>
<dbReference type="InterPro" id="IPR039421">
    <property type="entry name" value="Type_1_exporter"/>
</dbReference>
<evidence type="ECO:0000256" key="2">
    <source>
        <dbReference type="ARBA" id="ARBA00022692"/>
    </source>
</evidence>
<dbReference type="Proteomes" id="UP000678895">
    <property type="component" value="Unassembled WGS sequence"/>
</dbReference>
<keyword evidence="4" id="KW-0067">ATP-binding</keyword>
<feature type="transmembrane region" description="Helical" evidence="7">
    <location>
        <begin position="145"/>
        <end position="167"/>
    </location>
</feature>
<keyword evidence="2 7" id="KW-0812">Transmembrane</keyword>
<evidence type="ECO:0000256" key="1">
    <source>
        <dbReference type="ARBA" id="ARBA00004651"/>
    </source>
</evidence>
<keyword evidence="5 7" id="KW-1133">Transmembrane helix</keyword>
<accession>A0A919XZ26</accession>
<feature type="transmembrane region" description="Helical" evidence="7">
    <location>
        <begin position="31"/>
        <end position="51"/>
    </location>
</feature>
<dbReference type="SUPFAM" id="SSF52540">
    <property type="entry name" value="P-loop containing nucleoside triphosphate hydrolases"/>
    <property type="match status" value="1"/>
</dbReference>
<reference evidence="10" key="1">
    <citation type="submission" date="2021-03" db="EMBL/GenBank/DDBJ databases">
        <title>Antimicrobial resistance genes in bacteria isolated from Japanese honey, and their potential for conferring macrolide and lincosamide resistance in the American foulbrood pathogen Paenibacillus larvae.</title>
        <authorList>
            <person name="Okamoto M."/>
            <person name="Kumagai M."/>
            <person name="Kanamori H."/>
            <person name="Takamatsu D."/>
        </authorList>
    </citation>
    <scope>NUCLEOTIDE SEQUENCE</scope>
    <source>
        <strain evidence="10">J41TS4</strain>
    </source>
</reference>
<evidence type="ECO:0000313" key="11">
    <source>
        <dbReference type="Proteomes" id="UP000678895"/>
    </source>
</evidence>
<comment type="subcellular location">
    <subcellularLocation>
        <location evidence="1">Cell membrane</location>
        <topology evidence="1">Multi-pass membrane protein</topology>
    </subcellularLocation>
</comment>
<evidence type="ECO:0000256" key="5">
    <source>
        <dbReference type="ARBA" id="ARBA00022989"/>
    </source>
</evidence>
<feature type="transmembrane region" description="Helical" evidence="7">
    <location>
        <begin position="173"/>
        <end position="193"/>
    </location>
</feature>
<keyword evidence="6 7" id="KW-0472">Membrane</keyword>
<comment type="caution">
    <text evidence="10">The sequence shown here is derived from an EMBL/GenBank/DDBJ whole genome shotgun (WGS) entry which is preliminary data.</text>
</comment>
<evidence type="ECO:0000256" key="7">
    <source>
        <dbReference type="SAM" id="Phobius"/>
    </source>
</evidence>
<dbReference type="GO" id="GO:0005524">
    <property type="term" value="F:ATP binding"/>
    <property type="evidence" value="ECO:0007669"/>
    <property type="project" value="UniProtKB-KW"/>
</dbReference>
<feature type="transmembrane region" description="Helical" evidence="7">
    <location>
        <begin position="71"/>
        <end position="89"/>
    </location>
</feature>
<dbReference type="InterPro" id="IPR027417">
    <property type="entry name" value="P-loop_NTPase"/>
</dbReference>
<evidence type="ECO:0000259" key="9">
    <source>
        <dbReference type="PROSITE" id="PS50929"/>
    </source>
</evidence>
<sequence>MTVTKKTSMAENLNTLIRIIPLLWRTSPGRLTLSCTCYAILAFIPLAQIWIVKETVNTITKVIEGHNELQMALLLLLLQFLLMIGSDAIQSINEYLVVHLKQRAAFYIDEQIAIKASHLPLVFFDKPEYYDQLQRVSQGMAFRGLTVISTLMQLLQQALTLIWFIIYLARIDVWFAIVMILLFVPSLIVNLKIGQRRYAQMMNQTVAERKSNYVMGLMTGRSAAKEMKLFRLTPFLLQKWKHLYWKNANEKAALTKQSETSRFLAQLIIILSNMVGVAYIVWMCSNGDLSLGDYVALSQAFITTQAVIQSATYNLSLMYEESLFLKELFLFLDFPEEHPHQEQSLAPFKLNHQIEVRDLCFSYPSSEVQRLRNISFKIQAGQTIAIVGENGAGKSTLAKCLVGLYQPCSGSVLIDGIPIANIDNVSMKANISAIFQDFVQYQFSIRENIGLSHYEQMDSDHLIYSAAHKADIEQIASSFKHGLDTELDPIFEGGQELSYGQWQKIALARAFFKDAPIMLLDEPTAAVDPISEAYFYERFAELAKGKTTLMISHRLASCKIADHILVLKNGELIEQGNHDALIALNGEYANMFDLQAQWYVNEQGEEESVCSNA</sequence>